<organism evidence="3 4">
    <name type="scientific">[Myrmecia] bisecta</name>
    <dbReference type="NCBI Taxonomy" id="41462"/>
    <lineage>
        <taxon>Eukaryota</taxon>
        <taxon>Viridiplantae</taxon>
        <taxon>Chlorophyta</taxon>
        <taxon>core chlorophytes</taxon>
        <taxon>Trebouxiophyceae</taxon>
        <taxon>Trebouxiales</taxon>
        <taxon>Trebouxiaceae</taxon>
        <taxon>Myrmecia</taxon>
    </lineage>
</organism>
<name>A0AAW1Q0Z4_9CHLO</name>
<dbReference type="Gene3D" id="2.60.200.20">
    <property type="match status" value="1"/>
</dbReference>
<proteinExistence type="predicted"/>
<dbReference type="PANTHER" id="PTHR47458">
    <property type="entry name" value="SMAD/FHA DOMAIN-CONTAINING PROTEIN"/>
    <property type="match status" value="1"/>
</dbReference>
<sequence>MMAHYMLKAVSPLACEYQGPCGPHILLGTDTIEIGRRVAQSNKAVKLPHAWGAVSGLHMIIHRDSTKEPYAFFLEDRSTNGTWIDEEKAPKGQRVPLPLGCRVRLSVVPAAQTTSATHLEYHFVKEELTPDCIAILRSGSAKRKLSTPEGRAESSNASAKRAKQDADGQRRSPADQEQYEKVIARLNESNQEYKSKLSTQRAQLDVLERQLREQKAAHAAELKAADVARQKQQDQSRQEVATATEALKGAQALAAQQEKRAGEAEERLRSHEEAHSRVEQELATLRDQRSNLEAKESRAAEQLQSAEAQLAGLRTDLQGLQQRHDALQQQSAQAGRDLAAANQEAERLRESERGLTQKHAALQKAHEQQAQVLRGREEAFRRQDEQLQAQSATRAKAEAASKKLEEALSAAQAEAAAAHKAQQGGQAVQQGLRRRLAETQQALEAAQRVAEEQRVAAQQAQRAAEEARDNERSARDHEMQLDLKVAQQAAKQHAAAQLYKVAADYLSKAAQTLGPNEGLAEQERDGETQRQGSGARTVTYEATQQPEPASSVPLEADILAATQQVSQMLEHGMSPLRGRAPQPEHSQTLSGRNSHAMVTGSGTGAAPADGAAAAAANGYANGCPTSRPRQAGAMGATETQATDQEGISQETPSPGATKTKRPRTGRGRRISNNASPKLQQQLPQSQQQQAQLAGDGSLKGQPPAVINDSQPEGLGSGSLRLNLTLGSKVGLDLPPDTAEFEGMN</sequence>
<feature type="region of interest" description="Disordered" evidence="1">
    <location>
        <begin position="574"/>
        <end position="609"/>
    </location>
</feature>
<dbReference type="InterPro" id="IPR008984">
    <property type="entry name" value="SMAD_FHA_dom_sf"/>
</dbReference>
<feature type="region of interest" description="Disordered" evidence="1">
    <location>
        <begin position="625"/>
        <end position="720"/>
    </location>
</feature>
<evidence type="ECO:0000313" key="4">
    <source>
        <dbReference type="Proteomes" id="UP001489004"/>
    </source>
</evidence>
<feature type="compositionally biased region" description="Low complexity" evidence="1">
    <location>
        <begin position="674"/>
        <end position="693"/>
    </location>
</feature>
<dbReference type="PROSITE" id="PS50006">
    <property type="entry name" value="FHA_DOMAIN"/>
    <property type="match status" value="1"/>
</dbReference>
<reference evidence="3 4" key="1">
    <citation type="journal article" date="2024" name="Nat. Commun.">
        <title>Phylogenomics reveals the evolutionary origins of lichenization in chlorophyte algae.</title>
        <authorList>
            <person name="Puginier C."/>
            <person name="Libourel C."/>
            <person name="Otte J."/>
            <person name="Skaloud P."/>
            <person name="Haon M."/>
            <person name="Grisel S."/>
            <person name="Petersen M."/>
            <person name="Berrin J.G."/>
            <person name="Delaux P.M."/>
            <person name="Dal Grande F."/>
            <person name="Keller J."/>
        </authorList>
    </citation>
    <scope>NUCLEOTIDE SEQUENCE [LARGE SCALE GENOMIC DNA]</scope>
    <source>
        <strain evidence="3 4">SAG 2043</strain>
    </source>
</reference>
<feature type="domain" description="FHA" evidence="2">
    <location>
        <begin position="32"/>
        <end position="89"/>
    </location>
</feature>
<feature type="compositionally biased region" description="Polar residues" evidence="1">
    <location>
        <begin position="584"/>
        <end position="593"/>
    </location>
</feature>
<feature type="region of interest" description="Disordered" evidence="1">
    <location>
        <begin position="456"/>
        <end position="478"/>
    </location>
</feature>
<dbReference type="EMBL" id="JALJOR010000007">
    <property type="protein sequence ID" value="KAK9814618.1"/>
    <property type="molecule type" value="Genomic_DNA"/>
</dbReference>
<dbReference type="AlphaFoldDB" id="A0AAW1Q0Z4"/>
<keyword evidence="4" id="KW-1185">Reference proteome</keyword>
<feature type="region of interest" description="Disordered" evidence="1">
    <location>
        <begin position="143"/>
        <end position="176"/>
    </location>
</feature>
<dbReference type="InterPro" id="IPR000253">
    <property type="entry name" value="FHA_dom"/>
</dbReference>
<feature type="compositionally biased region" description="Basic residues" evidence="1">
    <location>
        <begin position="658"/>
        <end position="669"/>
    </location>
</feature>
<evidence type="ECO:0000259" key="2">
    <source>
        <dbReference type="PROSITE" id="PS50006"/>
    </source>
</evidence>
<feature type="compositionally biased region" description="Basic and acidic residues" evidence="1">
    <location>
        <begin position="344"/>
        <end position="355"/>
    </location>
</feature>
<feature type="compositionally biased region" description="Polar residues" evidence="1">
    <location>
        <begin position="637"/>
        <end position="656"/>
    </location>
</feature>
<dbReference type="SUPFAM" id="SSF49879">
    <property type="entry name" value="SMAD/FHA domain"/>
    <property type="match status" value="1"/>
</dbReference>
<feature type="compositionally biased region" description="Basic and acidic residues" evidence="1">
    <location>
        <begin position="257"/>
        <end position="285"/>
    </location>
</feature>
<dbReference type="Pfam" id="PF00498">
    <property type="entry name" value="FHA"/>
    <property type="match status" value="1"/>
</dbReference>
<evidence type="ECO:0000313" key="3">
    <source>
        <dbReference type="EMBL" id="KAK9814618.1"/>
    </source>
</evidence>
<feature type="region of interest" description="Disordered" evidence="1">
    <location>
        <begin position="251"/>
        <end position="285"/>
    </location>
</feature>
<dbReference type="PANTHER" id="PTHR47458:SF1">
    <property type="entry name" value="SMAD_FHA DOMAIN-CONTAINING PROTEIN"/>
    <property type="match status" value="1"/>
</dbReference>
<comment type="caution">
    <text evidence="3">The sequence shown here is derived from an EMBL/GenBank/DDBJ whole genome shotgun (WGS) entry which is preliminary data.</text>
</comment>
<dbReference type="Proteomes" id="UP001489004">
    <property type="component" value="Unassembled WGS sequence"/>
</dbReference>
<feature type="region of interest" description="Disordered" evidence="1">
    <location>
        <begin position="321"/>
        <end position="359"/>
    </location>
</feature>
<feature type="compositionally biased region" description="Polar residues" evidence="1">
    <location>
        <begin position="529"/>
        <end position="548"/>
    </location>
</feature>
<evidence type="ECO:0000256" key="1">
    <source>
        <dbReference type="SAM" id="MobiDB-lite"/>
    </source>
</evidence>
<feature type="compositionally biased region" description="Basic and acidic residues" evidence="1">
    <location>
        <begin position="162"/>
        <end position="176"/>
    </location>
</feature>
<gene>
    <name evidence="3" type="ORF">WJX72_008772</name>
</gene>
<protein>
    <recommendedName>
        <fullName evidence="2">FHA domain-containing protein</fullName>
    </recommendedName>
</protein>
<accession>A0AAW1Q0Z4</accession>
<feature type="region of interest" description="Disordered" evidence="1">
    <location>
        <begin position="516"/>
        <end position="550"/>
    </location>
</feature>
<feature type="compositionally biased region" description="Basic and acidic residues" evidence="1">
    <location>
        <begin position="463"/>
        <end position="478"/>
    </location>
</feature>